<dbReference type="EMBL" id="OFSP01000073">
    <property type="protein sequence ID" value="SOY77198.1"/>
    <property type="molecule type" value="Genomic_DNA"/>
</dbReference>
<protein>
    <submittedName>
        <fullName evidence="1">Uncharacterized protein</fullName>
    </submittedName>
</protein>
<dbReference type="AlphaFoldDB" id="A0A375CPT8"/>
<dbReference type="Proteomes" id="UP000254259">
    <property type="component" value="Plasmid CBM2636p"/>
</dbReference>
<reference evidence="4 5" key="1">
    <citation type="submission" date="2018-01" db="EMBL/GenBank/DDBJ databases">
        <authorList>
            <person name="Clerissi C."/>
        </authorList>
    </citation>
    <scope>NUCLEOTIDE SEQUENCE</scope>
    <source>
        <strain evidence="2">Cupriavidus taiwanensis LMG 19430</strain>
        <strain evidence="1">Cupriavidus taiwanensis STM 3521</strain>
        <strain evidence="3">Cupriavidus taiwanensis SWF 66322</strain>
        <plasmid evidence="5">cbm2586_p</plasmid>
        <plasmid evidence="3">CBM2636p</plasmid>
        <plasmid evidence="4">cbm2636p</plasmid>
    </source>
</reference>
<geneLocation type="plasmid" evidence="4">
    <name>cbm2636p</name>
</geneLocation>
<accession>A0A375CPT8</accession>
<organism evidence="1">
    <name type="scientific">Cupriavidus taiwanensis</name>
    <dbReference type="NCBI Taxonomy" id="164546"/>
    <lineage>
        <taxon>Bacteria</taxon>
        <taxon>Pseudomonadati</taxon>
        <taxon>Pseudomonadota</taxon>
        <taxon>Betaproteobacteria</taxon>
        <taxon>Burkholderiales</taxon>
        <taxon>Burkholderiaceae</taxon>
        <taxon>Cupriavidus</taxon>
    </lineage>
</organism>
<dbReference type="EMBL" id="LT984815">
    <property type="protein sequence ID" value="SPD69167.1"/>
    <property type="molecule type" value="Genomic_DNA"/>
</dbReference>
<geneLocation type="plasmid" evidence="3">
    <name>CBM2636p</name>
</geneLocation>
<evidence type="ECO:0000313" key="3">
    <source>
        <dbReference type="EMBL" id="SPD69167.1"/>
    </source>
</evidence>
<evidence type="ECO:0000313" key="2">
    <source>
        <dbReference type="EMBL" id="SOY78153.1"/>
    </source>
</evidence>
<sequence>MCTNGSQPCVAFGCGAPIRRQDDLKRIMIPLKAKRLNGPCQALMLSKSRKFPGFKAIKSALRYSSSVAWHS</sequence>
<name>A0A375CPT8_9BURK</name>
<geneLocation type="plasmid" evidence="5">
    <name>cbm2586_p</name>
</geneLocation>
<dbReference type="Proteomes" id="UP000256297">
    <property type="component" value="Plasmid CBM2589_p"/>
</dbReference>
<dbReference type="Proteomes" id="UP000257016">
    <property type="component" value="Unassembled WGS sequence"/>
</dbReference>
<gene>
    <name evidence="2" type="ORF">CBM2586_P60005</name>
    <name evidence="1" type="ORF">CBM2589_P50005</name>
    <name evidence="3" type="ORF">CBM2636_P10078</name>
</gene>
<evidence type="ECO:0000313" key="5">
    <source>
        <dbReference type="Proteomes" id="UP000257016"/>
    </source>
</evidence>
<proteinExistence type="predicted"/>
<evidence type="ECO:0000313" key="1">
    <source>
        <dbReference type="EMBL" id="SOY77198.1"/>
    </source>
</evidence>
<keyword evidence="3" id="KW-0614">Plasmid</keyword>
<dbReference type="EMBL" id="OFSN01000063">
    <property type="protein sequence ID" value="SOY78153.1"/>
    <property type="molecule type" value="Genomic_DNA"/>
</dbReference>
<evidence type="ECO:0000313" key="4">
    <source>
        <dbReference type="Proteomes" id="UP000254259"/>
    </source>
</evidence>